<dbReference type="Gene3D" id="3.40.30.10">
    <property type="entry name" value="Glutaredoxin"/>
    <property type="match status" value="1"/>
</dbReference>
<protein>
    <recommendedName>
        <fullName evidence="4">Thioredoxin family protein</fullName>
    </recommendedName>
</protein>
<gene>
    <name evidence="2" type="ORF">FDT80_11330</name>
</gene>
<reference evidence="2 3" key="1">
    <citation type="submission" date="2019-05" db="EMBL/GenBank/DDBJ databases">
        <title>Sulfitobacter sabulilitoris sp. nov., isolated from a marine sand.</title>
        <authorList>
            <person name="Yoon J.-H."/>
        </authorList>
    </citation>
    <scope>NUCLEOTIDE SEQUENCE [LARGE SCALE GENOMIC DNA]</scope>
    <source>
        <strain evidence="2 3">HSMS-29</strain>
    </source>
</reference>
<feature type="signal peptide" evidence="1">
    <location>
        <begin position="1"/>
        <end position="24"/>
    </location>
</feature>
<comment type="caution">
    <text evidence="2">The sequence shown here is derived from an EMBL/GenBank/DDBJ whole genome shotgun (WGS) entry which is preliminary data.</text>
</comment>
<dbReference type="RefSeq" id="WP_138662381.1">
    <property type="nucleotide sequence ID" value="NZ_VANS01000002.1"/>
</dbReference>
<proteinExistence type="predicted"/>
<dbReference type="Proteomes" id="UP000309550">
    <property type="component" value="Unassembled WGS sequence"/>
</dbReference>
<dbReference type="OrthoDB" id="7362982at2"/>
<dbReference type="AlphaFoldDB" id="A0A5S3PFJ5"/>
<evidence type="ECO:0000256" key="1">
    <source>
        <dbReference type="SAM" id="SignalP"/>
    </source>
</evidence>
<sequence>MHRILAALFSFWVAIAGTATFARAAELVMVEQHGCHWCQQWDAEISHIYPKTQESRRAPLRRVQLHDLPADIAFSSPPVFTPTFVLVDAGRELGRMEGYAGADFFWPMLLRLLDTHPDATVPQS</sequence>
<dbReference type="InterPro" id="IPR036249">
    <property type="entry name" value="Thioredoxin-like_sf"/>
</dbReference>
<feature type="chain" id="PRO_5024331201" description="Thioredoxin family protein" evidence="1">
    <location>
        <begin position="25"/>
        <end position="124"/>
    </location>
</feature>
<organism evidence="2 3">
    <name type="scientific">Sulfitobacter sabulilitoris</name>
    <dbReference type="NCBI Taxonomy" id="2562655"/>
    <lineage>
        <taxon>Bacteria</taxon>
        <taxon>Pseudomonadati</taxon>
        <taxon>Pseudomonadota</taxon>
        <taxon>Alphaproteobacteria</taxon>
        <taxon>Rhodobacterales</taxon>
        <taxon>Roseobacteraceae</taxon>
        <taxon>Sulfitobacter</taxon>
    </lineage>
</organism>
<dbReference type="SUPFAM" id="SSF52833">
    <property type="entry name" value="Thioredoxin-like"/>
    <property type="match status" value="1"/>
</dbReference>
<evidence type="ECO:0008006" key="4">
    <source>
        <dbReference type="Google" id="ProtNLM"/>
    </source>
</evidence>
<keyword evidence="1" id="KW-0732">Signal</keyword>
<accession>A0A5S3PFJ5</accession>
<evidence type="ECO:0000313" key="3">
    <source>
        <dbReference type="Proteomes" id="UP000309550"/>
    </source>
</evidence>
<name>A0A5S3PFJ5_9RHOB</name>
<evidence type="ECO:0000313" key="2">
    <source>
        <dbReference type="EMBL" id="TMM52840.1"/>
    </source>
</evidence>
<dbReference type="EMBL" id="VANS01000002">
    <property type="protein sequence ID" value="TMM52840.1"/>
    <property type="molecule type" value="Genomic_DNA"/>
</dbReference>
<keyword evidence="3" id="KW-1185">Reference proteome</keyword>